<keyword evidence="2" id="KW-0614">Plasmid</keyword>
<gene>
    <name evidence="2" type="ORF">D0368_00388</name>
</gene>
<organism evidence="2">
    <name type="scientific">Escherichia coli</name>
    <dbReference type="NCBI Taxonomy" id="562"/>
    <lineage>
        <taxon>Bacteria</taxon>
        <taxon>Pseudomonadati</taxon>
        <taxon>Pseudomonadota</taxon>
        <taxon>Gammaproteobacteria</taxon>
        <taxon>Enterobacterales</taxon>
        <taxon>Enterobacteriaceae</taxon>
        <taxon>Escherichia</taxon>
    </lineage>
</organism>
<sequence>MPHQTLQDLQRYTGIQHMHRIGMAERMWRDRDRERHSISGSGGNRLPNPGPDRSVRHFPDPRFLCPACSFITPFHGDFQCGHHRLQLADVPGVGERNQPVSLLPGGRSSCRPGGFFGPLFQGRKLHKRIRRRERKIPPRQRQCFINARTGVPQCGQQHLAAQIRDVMEQGAQLQGPAGIWAVHHEPSTSGGVPALPDNRWQQEAERHPGHGGSVPAGAAYQCSLHGETSGRFSTTRYFPG</sequence>
<reference evidence="2" key="1">
    <citation type="journal article" date="2018" name="Vet. Microbiol.">
        <title>Characterization of plasmids harboring blaCTX-M genes in Escherichia coli from French pigs.</title>
        <authorList>
            <person name="Lucas P."/>
            <person name="Jouy E."/>
            <person name="Le Devendec L."/>
            <person name="de Boisseson C."/>
            <person name="Perrin-Guyomard A."/>
            <person name="Jove T."/>
            <person name="Blanchard Y."/>
            <person name="Touzain F."/>
            <person name="Kempf I."/>
        </authorList>
    </citation>
    <scope>NUCLEOTIDE SEQUENCE</scope>
    <source>
        <strain evidence="2">12-034</strain>
        <plasmid evidence="2">p12-034</plasmid>
    </source>
</reference>
<name>A0A3G4RTU1_ECOLX</name>
<evidence type="ECO:0000313" key="2">
    <source>
        <dbReference type="EMBL" id="AYU69138.1"/>
    </source>
</evidence>
<protein>
    <submittedName>
        <fullName evidence="2">Uncharacterized protein</fullName>
    </submittedName>
</protein>
<proteinExistence type="predicted"/>
<feature type="region of interest" description="Disordered" evidence="1">
    <location>
        <begin position="31"/>
        <end position="53"/>
    </location>
</feature>
<geneLocation type="plasmid" evidence="2">
    <name>p12-034</name>
</geneLocation>
<evidence type="ECO:0000256" key="1">
    <source>
        <dbReference type="SAM" id="MobiDB-lite"/>
    </source>
</evidence>
<dbReference type="EMBL" id="MH847424">
    <property type="protein sequence ID" value="AYU69138.1"/>
    <property type="molecule type" value="Genomic_DNA"/>
</dbReference>
<dbReference type="AlphaFoldDB" id="A0A3G4RTU1"/>
<accession>A0A3G4RTU1</accession>